<reference evidence="1 2" key="1">
    <citation type="submission" date="2016-04" db="EMBL/GenBank/DDBJ databases">
        <title>Genome analyses suggest a sexual origin of heterokaryosis in a supposedly ancient asexual fungus.</title>
        <authorList>
            <person name="Ropars J."/>
            <person name="Sedzielewska K."/>
            <person name="Noel J."/>
            <person name="Charron P."/>
            <person name="Farinelli L."/>
            <person name="Marton T."/>
            <person name="Kruger M."/>
            <person name="Pelin A."/>
            <person name="Brachmann A."/>
            <person name="Corradi N."/>
        </authorList>
    </citation>
    <scope>NUCLEOTIDE SEQUENCE [LARGE SCALE GENOMIC DNA]</scope>
    <source>
        <strain evidence="1 2">A5</strain>
    </source>
</reference>
<comment type="caution">
    <text evidence="1">The sequence shown here is derived from an EMBL/GenBank/DDBJ whole genome shotgun (WGS) entry which is preliminary data.</text>
</comment>
<dbReference type="EMBL" id="LLXJ01002152">
    <property type="protein sequence ID" value="PKB99522.1"/>
    <property type="molecule type" value="Genomic_DNA"/>
</dbReference>
<organism evidence="1 2">
    <name type="scientific">Rhizophagus irregularis</name>
    <dbReference type="NCBI Taxonomy" id="588596"/>
    <lineage>
        <taxon>Eukaryota</taxon>
        <taxon>Fungi</taxon>
        <taxon>Fungi incertae sedis</taxon>
        <taxon>Mucoromycota</taxon>
        <taxon>Glomeromycotina</taxon>
        <taxon>Glomeromycetes</taxon>
        <taxon>Glomerales</taxon>
        <taxon>Glomeraceae</taxon>
        <taxon>Rhizophagus</taxon>
    </lineage>
</organism>
<gene>
    <name evidence="1" type="ORF">RhiirA5_505682</name>
</gene>
<reference evidence="1 2" key="2">
    <citation type="submission" date="2017-09" db="EMBL/GenBank/DDBJ databases">
        <title>Extensive intraspecific genome diversity in a model arbuscular mycorrhizal fungus.</title>
        <authorList>
            <person name="Chen E.C."/>
            <person name="Morin E."/>
            <person name="Beaudet D."/>
            <person name="Noel J."/>
            <person name="Ndikumana S."/>
            <person name="Charron P."/>
            <person name="St-Onge C."/>
            <person name="Giorgi J."/>
            <person name="Grigoriev I.V."/>
            <person name="Roux C."/>
            <person name="Martin F.M."/>
            <person name="Corradi N."/>
        </authorList>
    </citation>
    <scope>NUCLEOTIDE SEQUENCE [LARGE SCALE GENOMIC DNA]</scope>
    <source>
        <strain evidence="1 2">A5</strain>
    </source>
</reference>
<name>A0A2N0NY78_9GLOM</name>
<dbReference type="AlphaFoldDB" id="A0A2N0NY78"/>
<accession>A0A2N0NY78</accession>
<sequence>MDNFREVLNFEEKCVVLDNQIESQKWISKDFLEDMSNNINDQQIMSDNITNTYEMVEEQTLMKETVSHINNDQQINEFVSNVGKMRVSTTKTYEMLEEQTRLTKKIISFVNKVIDQNTRLNKLEEDIFQIYQTNPHPLADYMGWKQWVDAEHAIDFLVSGIGLTDYERNSIEKLGAFLHDHIKMSTDDFILLHKLKYHNYDLFHKSYQTLEQTIAQLNGPLSEDMKIYKVPLLKALKAIRKNWLATSRSYNGKKQNDFWCGRRQAQVMIPGDRADLLSMNIEHATLNGLKEHIRRVYKTPALENDRVVMLNDSGKFSPRNDQCLRDMLHIFVSKNNLKFTVFIETLSKPFSDWSFPKVCQLHGSDDPSLSVFPPFTCEHKELEEDSSKAILKHS</sequence>
<evidence type="ECO:0000313" key="2">
    <source>
        <dbReference type="Proteomes" id="UP000232722"/>
    </source>
</evidence>
<dbReference type="Proteomes" id="UP000232722">
    <property type="component" value="Unassembled WGS sequence"/>
</dbReference>
<protein>
    <submittedName>
        <fullName evidence="1">Uncharacterized protein</fullName>
    </submittedName>
</protein>
<proteinExistence type="predicted"/>
<dbReference type="VEuPathDB" id="FungiDB:RhiirFUN_026783"/>
<evidence type="ECO:0000313" key="1">
    <source>
        <dbReference type="EMBL" id="PKB99522.1"/>
    </source>
</evidence>
<dbReference type="VEuPathDB" id="FungiDB:RhiirA1_543577"/>
<dbReference type="VEuPathDB" id="FungiDB:FUN_001203"/>